<dbReference type="GO" id="GO:0008270">
    <property type="term" value="F:zinc ion binding"/>
    <property type="evidence" value="ECO:0007669"/>
    <property type="project" value="UniProtKB-KW"/>
</dbReference>
<dbReference type="SMART" id="SM00343">
    <property type="entry name" value="ZnF_C2HC"/>
    <property type="match status" value="2"/>
</dbReference>
<comment type="caution">
    <text evidence="3">The sequence shown here is derived from an EMBL/GenBank/DDBJ whole genome shotgun (WGS) entry which is preliminary data.</text>
</comment>
<evidence type="ECO:0000313" key="3">
    <source>
        <dbReference type="EMBL" id="KAK3107436.1"/>
    </source>
</evidence>
<dbReference type="EMBL" id="VSWD01000002">
    <property type="protein sequence ID" value="KAK3107436.1"/>
    <property type="molecule type" value="Genomic_DNA"/>
</dbReference>
<dbReference type="InterPro" id="IPR036875">
    <property type="entry name" value="Znf_CCHC_sf"/>
</dbReference>
<dbReference type="Proteomes" id="UP001186944">
    <property type="component" value="Unassembled WGS sequence"/>
</dbReference>
<protein>
    <recommendedName>
        <fullName evidence="2">CCHC-type domain-containing protein</fullName>
    </recommendedName>
</protein>
<dbReference type="InterPro" id="IPR001878">
    <property type="entry name" value="Znf_CCHC"/>
</dbReference>
<dbReference type="InterPro" id="IPR036514">
    <property type="entry name" value="SGNH_hydro_sf"/>
</dbReference>
<keyword evidence="1" id="KW-0479">Metal-binding</keyword>
<dbReference type="AlphaFoldDB" id="A0AA88YU03"/>
<dbReference type="SUPFAM" id="SSF57756">
    <property type="entry name" value="Retrovirus zinc finger-like domains"/>
    <property type="match status" value="1"/>
</dbReference>
<dbReference type="Pfam" id="PF00098">
    <property type="entry name" value="zf-CCHC"/>
    <property type="match status" value="1"/>
</dbReference>
<gene>
    <name evidence="3" type="ORF">FSP39_014586</name>
</gene>
<reference evidence="3" key="1">
    <citation type="submission" date="2019-08" db="EMBL/GenBank/DDBJ databases">
        <title>The improved chromosome-level genome for the pearl oyster Pinctada fucata martensii using PacBio sequencing and Hi-C.</title>
        <authorList>
            <person name="Zheng Z."/>
        </authorList>
    </citation>
    <scope>NUCLEOTIDE SEQUENCE</scope>
    <source>
        <strain evidence="3">ZZ-2019</strain>
        <tissue evidence="3">Adductor muscle</tissue>
    </source>
</reference>
<name>A0AA88YU03_PINIB</name>
<dbReference type="Gene3D" id="3.40.50.1110">
    <property type="entry name" value="SGNH hydrolase"/>
    <property type="match status" value="1"/>
</dbReference>
<proteinExistence type="predicted"/>
<keyword evidence="1" id="KW-0862">Zinc</keyword>
<dbReference type="PROSITE" id="PS50158">
    <property type="entry name" value="ZF_CCHC"/>
    <property type="match status" value="1"/>
</dbReference>
<organism evidence="3 4">
    <name type="scientific">Pinctada imbricata</name>
    <name type="common">Atlantic pearl-oyster</name>
    <name type="synonym">Pinctada martensii</name>
    <dbReference type="NCBI Taxonomy" id="66713"/>
    <lineage>
        <taxon>Eukaryota</taxon>
        <taxon>Metazoa</taxon>
        <taxon>Spiralia</taxon>
        <taxon>Lophotrochozoa</taxon>
        <taxon>Mollusca</taxon>
        <taxon>Bivalvia</taxon>
        <taxon>Autobranchia</taxon>
        <taxon>Pteriomorphia</taxon>
        <taxon>Pterioida</taxon>
        <taxon>Pterioidea</taxon>
        <taxon>Pteriidae</taxon>
        <taxon>Pinctada</taxon>
    </lineage>
</organism>
<accession>A0AA88YU03</accession>
<keyword evidence="1" id="KW-0863">Zinc-finger</keyword>
<evidence type="ECO:0000256" key="1">
    <source>
        <dbReference type="PROSITE-ProRule" id="PRU00047"/>
    </source>
</evidence>
<feature type="domain" description="CCHC-type" evidence="2">
    <location>
        <begin position="145"/>
        <end position="161"/>
    </location>
</feature>
<evidence type="ECO:0000313" key="4">
    <source>
        <dbReference type="Proteomes" id="UP001186944"/>
    </source>
</evidence>
<dbReference type="Gene3D" id="4.10.60.10">
    <property type="entry name" value="Zinc finger, CCHC-type"/>
    <property type="match status" value="1"/>
</dbReference>
<evidence type="ECO:0000259" key="2">
    <source>
        <dbReference type="PROSITE" id="PS50158"/>
    </source>
</evidence>
<keyword evidence="4" id="KW-1185">Reference proteome</keyword>
<dbReference type="GO" id="GO:0003676">
    <property type="term" value="F:nucleic acid binding"/>
    <property type="evidence" value="ECO:0007669"/>
    <property type="project" value="InterPro"/>
</dbReference>
<dbReference type="SUPFAM" id="SSF52266">
    <property type="entry name" value="SGNH hydrolase"/>
    <property type="match status" value="1"/>
</dbReference>
<sequence>MATVQLKREFSLHFGHRILGGVRHEEVLNALEGEIEIKNIKSIQITEKDCIITLSDQDSKQKLLRVGIIPGSVRHGYIKYKETQIDNGTRYLQILNCVPNLPTSTHFGTFAVRLYADNGRTPCTYCGLTDHPSYKCNEKQQAQKKCYICKKEGHLKRDCPEKKERVCYNCNEPVSVSGAGYSDPSLLISDAKSKCGEDRTVKKVVVCLGTNDVSRNKSNVDKVNLSITKSIESIKNHFPNAGVGVCTVIPRKGNSASTKELNSATSAVNTFIRTMCEGDEQLIPLVHGGKCSENESIRPK</sequence>